<dbReference type="InterPro" id="IPR048395">
    <property type="entry name" value="Glyco_hydro_31_C"/>
</dbReference>
<evidence type="ECO:0000256" key="4">
    <source>
        <dbReference type="ARBA" id="ARBA00022801"/>
    </source>
</evidence>
<dbReference type="Proteomes" id="UP000593567">
    <property type="component" value="Unassembled WGS sequence"/>
</dbReference>
<dbReference type="PANTHER" id="PTHR22762">
    <property type="entry name" value="ALPHA-GLUCOSIDASE"/>
    <property type="match status" value="1"/>
</dbReference>
<keyword evidence="3" id="KW-0732">Signal</keyword>
<name>A0A7J7KIY9_BUGNE</name>
<comment type="pathway">
    <text evidence="1">Glycan metabolism.</text>
</comment>
<reference evidence="10" key="1">
    <citation type="submission" date="2020-06" db="EMBL/GenBank/DDBJ databases">
        <title>Draft genome of Bugula neritina, a colonial animal packing powerful symbionts and potential medicines.</title>
        <authorList>
            <person name="Rayko M."/>
        </authorList>
    </citation>
    <scope>NUCLEOTIDE SEQUENCE [LARGE SCALE GENOMIC DNA]</scope>
    <source>
        <strain evidence="10">Kwan_BN1</strain>
    </source>
</reference>
<keyword evidence="4 7" id="KW-0378">Hydrolase</keyword>
<dbReference type="SUPFAM" id="SSF51011">
    <property type="entry name" value="Glycosyl hydrolase domain"/>
    <property type="match status" value="1"/>
</dbReference>
<evidence type="ECO:0000259" key="8">
    <source>
        <dbReference type="Pfam" id="PF01055"/>
    </source>
</evidence>
<dbReference type="FunFam" id="3.20.20.80:FF:000039">
    <property type="entry name" value="Glucosidase, alpha neutral C"/>
    <property type="match status" value="1"/>
</dbReference>
<proteinExistence type="inferred from homology"/>
<evidence type="ECO:0000256" key="7">
    <source>
        <dbReference type="RuleBase" id="RU361185"/>
    </source>
</evidence>
<evidence type="ECO:0000256" key="1">
    <source>
        <dbReference type="ARBA" id="ARBA00004881"/>
    </source>
</evidence>
<dbReference type="CDD" id="cd14752">
    <property type="entry name" value="GH31_N"/>
    <property type="match status" value="1"/>
</dbReference>
<dbReference type="Gene3D" id="2.60.40.1760">
    <property type="entry name" value="glycosyl hydrolase (family 31)"/>
    <property type="match status" value="1"/>
</dbReference>
<accession>A0A7J7KIY9</accession>
<gene>
    <name evidence="10" type="ORF">EB796_003011</name>
</gene>
<dbReference type="SUPFAM" id="SSF51445">
    <property type="entry name" value="(Trans)glycosidases"/>
    <property type="match status" value="1"/>
</dbReference>
<dbReference type="GO" id="GO:0005975">
    <property type="term" value="P:carbohydrate metabolic process"/>
    <property type="evidence" value="ECO:0007669"/>
    <property type="project" value="InterPro"/>
</dbReference>
<dbReference type="OrthoDB" id="3237269at2759"/>
<evidence type="ECO:0000256" key="2">
    <source>
        <dbReference type="ARBA" id="ARBA00007806"/>
    </source>
</evidence>
<sequence>MDTRWVAESGVIDLYVMMGPSPIDLFKQYSSLTGTTNLPPIFSLGYHQSRWNYNDEADVKQIHDNYELHDIPLDVVWLDIEHTDGKRYFTWDGGKFPTPHDMVAKLKSTGRKLVTIVDPHIKRDDNYHIYKELKDKDLFVKRDGKEFDGWCWPGSSSYPDFTRADMRSWWASKFNYEDYKGTSEDVYTWNDMNEPSVFNGPEITMHKDAVHADGWEHRDVHNLYGFYVHQATSEGLVQRSGGSLRPFVLSRAFYAGSQRHGAVWTGDNMGEWSHLKISIPMILSQSVTGITFTGADVGGFFRNPSAELVTRWYQTAAFTPFYRAHSHLDTRRREPWLLPEENRNIIRDAIITRYQLLPYWYTLFYVNEKEGIPPARPMWVEFPKDPNGFAEDEQFMLGPAILVRTVTEEGATGVNVNFAGDGYDVWYSADDFRRIPGGSKAYLPVTLASVPHFYRGGYIVPRKDRVRRSTTQMTDDPYTLIVALDSKGAAEGQLYIDDYKSFQYRQGHYLYRKFSFTNSVLTSSAIDSTTFRTKSILESVKIVGYSSKPTKVTLSSNGVNKELSFRYEEGTQLLTVRKPAVNMSDDWTMTISTQ</sequence>
<evidence type="ECO:0000313" key="10">
    <source>
        <dbReference type="EMBL" id="KAF6038682.1"/>
    </source>
</evidence>
<dbReference type="GO" id="GO:0006491">
    <property type="term" value="P:N-glycan processing"/>
    <property type="evidence" value="ECO:0007669"/>
    <property type="project" value="TreeGrafter"/>
</dbReference>
<dbReference type="Pfam" id="PF01055">
    <property type="entry name" value="Glyco_hydro_31_2nd"/>
    <property type="match status" value="1"/>
</dbReference>
<dbReference type="EMBL" id="VXIV02000377">
    <property type="protein sequence ID" value="KAF6038682.1"/>
    <property type="molecule type" value="Genomic_DNA"/>
</dbReference>
<dbReference type="AlphaFoldDB" id="A0A7J7KIY9"/>
<keyword evidence="5" id="KW-0325">Glycoprotein</keyword>
<dbReference type="FunFam" id="3.20.20.80:FF:000046">
    <property type="entry name" value="Glucosidase alpha, neutral C"/>
    <property type="match status" value="1"/>
</dbReference>
<dbReference type="InterPro" id="IPR013780">
    <property type="entry name" value="Glyco_hydro_b"/>
</dbReference>
<dbReference type="InterPro" id="IPR000322">
    <property type="entry name" value="Glyco_hydro_31_TIM"/>
</dbReference>
<evidence type="ECO:0000256" key="5">
    <source>
        <dbReference type="ARBA" id="ARBA00023180"/>
    </source>
</evidence>
<evidence type="ECO:0000259" key="9">
    <source>
        <dbReference type="Pfam" id="PF21365"/>
    </source>
</evidence>
<comment type="similarity">
    <text evidence="2 7">Belongs to the glycosyl hydrolase 31 family.</text>
</comment>
<keyword evidence="6 7" id="KW-0326">Glycosidase</keyword>
<dbReference type="PANTHER" id="PTHR22762:SF54">
    <property type="entry name" value="BCDNA.GH04962"/>
    <property type="match status" value="1"/>
</dbReference>
<dbReference type="GO" id="GO:0090599">
    <property type="term" value="F:alpha-glucosidase activity"/>
    <property type="evidence" value="ECO:0007669"/>
    <property type="project" value="TreeGrafter"/>
</dbReference>
<dbReference type="InterPro" id="IPR017853">
    <property type="entry name" value="GH"/>
</dbReference>
<dbReference type="Gene3D" id="3.20.20.80">
    <property type="entry name" value="Glycosidases"/>
    <property type="match status" value="1"/>
</dbReference>
<organism evidence="10 11">
    <name type="scientific">Bugula neritina</name>
    <name type="common">Brown bryozoan</name>
    <name type="synonym">Sertularia neritina</name>
    <dbReference type="NCBI Taxonomy" id="10212"/>
    <lineage>
        <taxon>Eukaryota</taxon>
        <taxon>Metazoa</taxon>
        <taxon>Spiralia</taxon>
        <taxon>Lophotrochozoa</taxon>
        <taxon>Bryozoa</taxon>
        <taxon>Gymnolaemata</taxon>
        <taxon>Cheilostomatida</taxon>
        <taxon>Flustrina</taxon>
        <taxon>Buguloidea</taxon>
        <taxon>Bugulidae</taxon>
        <taxon>Bugula</taxon>
    </lineage>
</organism>
<evidence type="ECO:0000256" key="6">
    <source>
        <dbReference type="ARBA" id="ARBA00023295"/>
    </source>
</evidence>
<feature type="domain" description="Glycosyl hydrolase family 31 C-terminal" evidence="9">
    <location>
        <begin position="371"/>
        <end position="460"/>
    </location>
</feature>
<evidence type="ECO:0000313" key="11">
    <source>
        <dbReference type="Proteomes" id="UP000593567"/>
    </source>
</evidence>
<dbReference type="Pfam" id="PF21365">
    <property type="entry name" value="Glyco_hydro_31_3rd"/>
    <property type="match status" value="1"/>
</dbReference>
<dbReference type="Gene3D" id="2.60.40.1180">
    <property type="entry name" value="Golgi alpha-mannosidase II"/>
    <property type="match status" value="2"/>
</dbReference>
<dbReference type="CDD" id="cd06603">
    <property type="entry name" value="GH31_GANC_GANAB_alpha"/>
    <property type="match status" value="1"/>
</dbReference>
<protein>
    <submittedName>
        <fullName evidence="10">GANAB</fullName>
    </submittedName>
</protein>
<feature type="domain" description="Glycoside hydrolase family 31 TIM barrel" evidence="8">
    <location>
        <begin position="37"/>
        <end position="363"/>
    </location>
</feature>
<keyword evidence="11" id="KW-1185">Reference proteome</keyword>
<comment type="caution">
    <text evidence="10">The sequence shown here is derived from an EMBL/GenBank/DDBJ whole genome shotgun (WGS) entry which is preliminary data.</text>
</comment>
<evidence type="ECO:0000256" key="3">
    <source>
        <dbReference type="ARBA" id="ARBA00022729"/>
    </source>
</evidence>